<evidence type="ECO:0000256" key="8">
    <source>
        <dbReference type="ARBA" id="ARBA00023136"/>
    </source>
</evidence>
<keyword evidence="8 10" id="KW-0472">Membrane</keyword>
<feature type="domain" description="Secretin/TonB short N-terminal" evidence="12">
    <location>
        <begin position="58"/>
        <end position="108"/>
    </location>
</feature>
<keyword evidence="5 10" id="KW-0812">Transmembrane</keyword>
<evidence type="ECO:0000256" key="7">
    <source>
        <dbReference type="ARBA" id="ARBA00023077"/>
    </source>
</evidence>
<keyword evidence="14" id="KW-1185">Reference proteome</keyword>
<comment type="subcellular location">
    <subcellularLocation>
        <location evidence="1 10">Cell outer membrane</location>
        <topology evidence="1 10">Multi-pass membrane protein</topology>
    </subcellularLocation>
</comment>
<dbReference type="SUPFAM" id="SSF49464">
    <property type="entry name" value="Carboxypeptidase regulatory domain-like"/>
    <property type="match status" value="1"/>
</dbReference>
<keyword evidence="9 10" id="KW-0998">Cell outer membrane</keyword>
<evidence type="ECO:0000256" key="10">
    <source>
        <dbReference type="PROSITE-ProRule" id="PRU01360"/>
    </source>
</evidence>
<dbReference type="Gene3D" id="2.60.40.1120">
    <property type="entry name" value="Carboxypeptidase-like, regulatory domain"/>
    <property type="match status" value="1"/>
</dbReference>
<dbReference type="Gene3D" id="2.170.130.10">
    <property type="entry name" value="TonB-dependent receptor, plug domain"/>
    <property type="match status" value="1"/>
</dbReference>
<dbReference type="NCBIfam" id="TIGR04056">
    <property type="entry name" value="OMP_RagA_SusC"/>
    <property type="match status" value="1"/>
</dbReference>
<dbReference type="InterPro" id="IPR000531">
    <property type="entry name" value="Beta-barrel_TonB"/>
</dbReference>
<evidence type="ECO:0000256" key="6">
    <source>
        <dbReference type="ARBA" id="ARBA00023004"/>
    </source>
</evidence>
<dbReference type="AlphaFoldDB" id="A0A1I3TX85"/>
<keyword evidence="3 10" id="KW-1134">Transmembrane beta strand</keyword>
<dbReference type="GO" id="GO:0006826">
    <property type="term" value="P:iron ion transport"/>
    <property type="evidence" value="ECO:0007669"/>
    <property type="project" value="UniProtKB-KW"/>
</dbReference>
<keyword evidence="2 10" id="KW-0813">Transport</keyword>
<dbReference type="InterPro" id="IPR036942">
    <property type="entry name" value="Beta-barrel_TonB_sf"/>
</dbReference>
<evidence type="ECO:0000256" key="5">
    <source>
        <dbReference type="ARBA" id="ARBA00022692"/>
    </source>
</evidence>
<reference evidence="13 14" key="1">
    <citation type="submission" date="2016-10" db="EMBL/GenBank/DDBJ databases">
        <authorList>
            <person name="de Groot N.N."/>
        </authorList>
    </citation>
    <scope>NUCLEOTIDE SEQUENCE [LARGE SCALE GENOMIC DNA]</scope>
    <source>
        <strain evidence="13 14">RK1</strain>
    </source>
</reference>
<dbReference type="GO" id="GO:0009279">
    <property type="term" value="C:cell outer membrane"/>
    <property type="evidence" value="ECO:0007669"/>
    <property type="project" value="UniProtKB-SubCell"/>
</dbReference>
<dbReference type="STRING" id="1477437.SAMN05444682_11382"/>
<dbReference type="InterPro" id="IPR023996">
    <property type="entry name" value="TonB-dep_OMP_SusC/RagA"/>
</dbReference>
<evidence type="ECO:0000259" key="12">
    <source>
        <dbReference type="SMART" id="SM00965"/>
    </source>
</evidence>
<dbReference type="InterPro" id="IPR012910">
    <property type="entry name" value="Plug_dom"/>
</dbReference>
<dbReference type="Proteomes" id="UP000198670">
    <property type="component" value="Unassembled WGS sequence"/>
</dbReference>
<dbReference type="Pfam" id="PF00593">
    <property type="entry name" value="TonB_dep_Rec_b-barrel"/>
    <property type="match status" value="1"/>
</dbReference>
<evidence type="ECO:0000256" key="2">
    <source>
        <dbReference type="ARBA" id="ARBA00022448"/>
    </source>
</evidence>
<dbReference type="InterPro" id="IPR023997">
    <property type="entry name" value="TonB-dep_OMP_SusC/RagA_CS"/>
</dbReference>
<evidence type="ECO:0000256" key="4">
    <source>
        <dbReference type="ARBA" id="ARBA00022496"/>
    </source>
</evidence>
<sequence>MSWPLTIRIFIMMKLVAFLILGFVLQTSADVKAQHITLHVQGKTLRDVMKQIQVQQGYSFFFRGDRIAQTRVSVHVEHVNLEEAMAAILADEQLEWALKDGIIVIKPKATTKRPGSAPPAAELQQREITGRVADAQGTPLSGVTVSVKGGNSVTTTDAQGNFRLTLPQGNLTLVFSNVGFESQEVDVSNQRSVQVTLTNSVSDLDEVVVVGYGTQRKANLSGAVEMVDGERLADRPIGNVSQALQGISPGLNVFTNNSGGQPDATMNFNIRGMGNPLVLVDGLPVDINLVNPEDIASISVIKDASSAAIYGANAPYGVILITTKKGQFSEGKPRFNYNNTLSMGAPTRLPHPVNSLDFSTYLNAATVNAGSAPLFSDEVIERIKQYMQDPTSIPAVGPDPLDPSKWAKRENANGNTNWYDEILKPWALRQKHDLSMNGGGQHFNYYVSLGLFDHRGQMRYANEGYKRYNIDAKISATITDWMRINFLTKFSNSDIDYPNDGYGLDRSVMWHDFPRRFPTDPVRYPNGTWSEMSRFQVFEDGGREKHVTNDFWTKIEAEFEPIKGWLIKGDYGWNNKASTSSLHRAKVDAVGPDGTLYTHFDTTPLNSLTKTYARNNYWNANIYSSYETRVSDHNFKLLVGHQREFGRFEDLSGYRDNLLTDYVPAILLATGSTRLYDHMNEWATMGTFARLNYDYRDKYLLEFNGRYQGSSRFDEASRFGFFPSVSVAYRLSEENYWAPLKQTVNEFKLRASYGSLGNHNVANFLYLPVMPVNPQVSWVAGNTPVIGINAPGIVSSALTWETISTTNVGFDAGLMNNRILVTFDLFKREISDMIGTPNPLPATLGTGVPQENNAAQKNTGWELSVTYKGKIQEDFHYDLTVGLTDYKTVITRWNNPNRVLSQNYEGRVLGEIWGYHSNGLFQSDEEIASAPDQSRFFGVWKPGDVRYEDVDGNGEIGPGLNTVDNSGDLRIIGNSNPRYLYSLNLGMNYKRFDFNMFWTGVGKRDVDFSGGGDWLFWGHADNVWGTSVFEQHMDYYRADNPDGYWPNPYISAETHKNRQTSTRYLQNAAYARLKNLSLGYTLPAQLTNRLSISQTRIFFNAENLLTFSGIERFLDPEGTDGNFGRGKVYPIQKTLSLGLNINF</sequence>
<accession>A0A1I3TX85</accession>
<dbReference type="Gene3D" id="2.40.170.20">
    <property type="entry name" value="TonB-dependent receptor, beta-barrel domain"/>
    <property type="match status" value="1"/>
</dbReference>
<dbReference type="Pfam" id="PF07715">
    <property type="entry name" value="Plug"/>
    <property type="match status" value="1"/>
</dbReference>
<keyword evidence="7 11" id="KW-0798">TonB box</keyword>
<protein>
    <submittedName>
        <fullName evidence="13">TonB-linked outer membrane protein, SusC/RagA family</fullName>
    </submittedName>
</protein>
<organism evidence="13 14">
    <name type="scientific">Parapedobacter indicus</name>
    <dbReference type="NCBI Taxonomy" id="1477437"/>
    <lineage>
        <taxon>Bacteria</taxon>
        <taxon>Pseudomonadati</taxon>
        <taxon>Bacteroidota</taxon>
        <taxon>Sphingobacteriia</taxon>
        <taxon>Sphingobacteriales</taxon>
        <taxon>Sphingobacteriaceae</taxon>
        <taxon>Parapedobacter</taxon>
    </lineage>
</organism>
<dbReference type="NCBIfam" id="TIGR04057">
    <property type="entry name" value="SusC_RagA_signa"/>
    <property type="match status" value="1"/>
</dbReference>
<dbReference type="InterPro" id="IPR039426">
    <property type="entry name" value="TonB-dep_rcpt-like"/>
</dbReference>
<evidence type="ECO:0000256" key="1">
    <source>
        <dbReference type="ARBA" id="ARBA00004571"/>
    </source>
</evidence>
<keyword evidence="4" id="KW-0406">Ion transport</keyword>
<dbReference type="PROSITE" id="PS52016">
    <property type="entry name" value="TONB_DEPENDENT_REC_3"/>
    <property type="match status" value="1"/>
</dbReference>
<dbReference type="InterPro" id="IPR011662">
    <property type="entry name" value="Secretin/TonB_short_N"/>
</dbReference>
<dbReference type="InterPro" id="IPR008969">
    <property type="entry name" value="CarboxyPept-like_regulatory"/>
</dbReference>
<keyword evidence="6" id="KW-0408">Iron</keyword>
<dbReference type="EMBL" id="FOQO01000013">
    <property type="protein sequence ID" value="SFJ74266.1"/>
    <property type="molecule type" value="Genomic_DNA"/>
</dbReference>
<dbReference type="SMART" id="SM00965">
    <property type="entry name" value="STN"/>
    <property type="match status" value="1"/>
</dbReference>
<dbReference type="InterPro" id="IPR037066">
    <property type="entry name" value="Plug_dom_sf"/>
</dbReference>
<evidence type="ECO:0000313" key="14">
    <source>
        <dbReference type="Proteomes" id="UP000198670"/>
    </source>
</evidence>
<evidence type="ECO:0000313" key="13">
    <source>
        <dbReference type="EMBL" id="SFJ74266.1"/>
    </source>
</evidence>
<comment type="similarity">
    <text evidence="10 11">Belongs to the TonB-dependent receptor family.</text>
</comment>
<evidence type="ECO:0000256" key="9">
    <source>
        <dbReference type="ARBA" id="ARBA00023237"/>
    </source>
</evidence>
<evidence type="ECO:0000256" key="11">
    <source>
        <dbReference type="RuleBase" id="RU003357"/>
    </source>
</evidence>
<evidence type="ECO:0000256" key="3">
    <source>
        <dbReference type="ARBA" id="ARBA00022452"/>
    </source>
</evidence>
<gene>
    <name evidence="13" type="ORF">SAMN05444682_11382</name>
</gene>
<dbReference type="Pfam" id="PF13715">
    <property type="entry name" value="CarbopepD_reg_2"/>
    <property type="match status" value="1"/>
</dbReference>
<dbReference type="Gene3D" id="3.55.50.30">
    <property type="match status" value="1"/>
</dbReference>
<keyword evidence="4" id="KW-0410">Iron transport</keyword>
<proteinExistence type="inferred from homology"/>
<dbReference type="SUPFAM" id="SSF56935">
    <property type="entry name" value="Porins"/>
    <property type="match status" value="1"/>
</dbReference>
<name>A0A1I3TX85_9SPHI</name>